<dbReference type="AlphaFoldDB" id="A0A6N9YFK3"/>
<evidence type="ECO:0000313" key="3">
    <source>
        <dbReference type="Proteomes" id="UP000469185"/>
    </source>
</evidence>
<reference evidence="2 3" key="1">
    <citation type="submission" date="2020-02" db="EMBL/GenBank/DDBJ databases">
        <authorList>
            <person name="Li X.-J."/>
            <person name="Feng X.-M."/>
        </authorList>
    </citation>
    <scope>NUCLEOTIDE SEQUENCE [LARGE SCALE GENOMIC DNA]</scope>
    <source>
        <strain evidence="2 3">CGMCC 4.7225</strain>
    </source>
</reference>
<dbReference type="Proteomes" id="UP000469185">
    <property type="component" value="Unassembled WGS sequence"/>
</dbReference>
<dbReference type="GO" id="GO:0016787">
    <property type="term" value="F:hydrolase activity"/>
    <property type="evidence" value="ECO:0007669"/>
    <property type="project" value="UniProtKB-KW"/>
</dbReference>
<protein>
    <submittedName>
        <fullName evidence="2">Alpha/beta fold hydrolase</fullName>
    </submittedName>
</protein>
<comment type="caution">
    <text evidence="2">The sequence shown here is derived from an EMBL/GenBank/DDBJ whole genome shotgun (WGS) entry which is preliminary data.</text>
</comment>
<proteinExistence type="predicted"/>
<accession>A0A6N9YFK3</accession>
<sequence length="184" mass="19727">MLPFARSLAVAGGSSGLAVWRVRYRLRGWNGTEASPVRDVAEVLELAAHRHPGVPVALVGYSMGGRVALTLASRPGVRTVVALAPWVTESARPEELEGRHALFMHGARDRTTDAHLTAAFAMRVAPLSASCGMVGVRGDGHAMVRRPRVWHRLTTGFVLSSVGFRQASAELTSVLERNGAKVEL</sequence>
<evidence type="ECO:0000313" key="2">
    <source>
        <dbReference type="EMBL" id="NED93742.1"/>
    </source>
</evidence>
<gene>
    <name evidence="2" type="ORF">G1H11_00245</name>
</gene>
<organism evidence="2 3">
    <name type="scientific">Phytoactinopolyspora alkaliphila</name>
    <dbReference type="NCBI Taxonomy" id="1783498"/>
    <lineage>
        <taxon>Bacteria</taxon>
        <taxon>Bacillati</taxon>
        <taxon>Actinomycetota</taxon>
        <taxon>Actinomycetes</taxon>
        <taxon>Jiangellales</taxon>
        <taxon>Jiangellaceae</taxon>
        <taxon>Phytoactinopolyspora</taxon>
    </lineage>
</organism>
<evidence type="ECO:0000259" key="1">
    <source>
        <dbReference type="Pfam" id="PF12146"/>
    </source>
</evidence>
<dbReference type="InterPro" id="IPR029058">
    <property type="entry name" value="AB_hydrolase_fold"/>
</dbReference>
<keyword evidence="3" id="KW-1185">Reference proteome</keyword>
<name>A0A6N9YFK3_9ACTN</name>
<keyword evidence="2" id="KW-0378">Hydrolase</keyword>
<dbReference type="Gene3D" id="3.40.50.1820">
    <property type="entry name" value="alpha/beta hydrolase"/>
    <property type="match status" value="1"/>
</dbReference>
<dbReference type="Pfam" id="PF12146">
    <property type="entry name" value="Hydrolase_4"/>
    <property type="match status" value="1"/>
</dbReference>
<feature type="domain" description="Serine aminopeptidase S33" evidence="1">
    <location>
        <begin position="34"/>
        <end position="90"/>
    </location>
</feature>
<dbReference type="SUPFAM" id="SSF53474">
    <property type="entry name" value="alpha/beta-Hydrolases"/>
    <property type="match status" value="1"/>
</dbReference>
<dbReference type="InterPro" id="IPR022742">
    <property type="entry name" value="Hydrolase_4"/>
</dbReference>
<dbReference type="EMBL" id="JAAGOB010000001">
    <property type="protein sequence ID" value="NED93742.1"/>
    <property type="molecule type" value="Genomic_DNA"/>
</dbReference>